<dbReference type="PRINTS" id="PR00081">
    <property type="entry name" value="GDHRDH"/>
</dbReference>
<dbReference type="InterPro" id="IPR050259">
    <property type="entry name" value="SDR"/>
</dbReference>
<protein>
    <submittedName>
        <fullName evidence="2">SDR family oxidoreductase</fullName>
    </submittedName>
</protein>
<reference evidence="2" key="1">
    <citation type="submission" date="2022-11" db="EMBL/GenBank/DDBJ databases">
        <authorList>
            <person name="Somphong A."/>
            <person name="Phongsopitanun W."/>
        </authorList>
    </citation>
    <scope>NUCLEOTIDE SEQUENCE</scope>
    <source>
        <strain evidence="2">Pm04-4</strain>
    </source>
</reference>
<organism evidence="2 3">
    <name type="scientific">Paractinoplanes pyxinae</name>
    <dbReference type="NCBI Taxonomy" id="2997416"/>
    <lineage>
        <taxon>Bacteria</taxon>
        <taxon>Bacillati</taxon>
        <taxon>Actinomycetota</taxon>
        <taxon>Actinomycetes</taxon>
        <taxon>Micromonosporales</taxon>
        <taxon>Micromonosporaceae</taxon>
        <taxon>Paractinoplanes</taxon>
    </lineage>
</organism>
<dbReference type="PANTHER" id="PTHR42879:SF6">
    <property type="entry name" value="NADPH-DEPENDENT REDUCTASE BACG"/>
    <property type="match status" value="1"/>
</dbReference>
<dbReference type="InterPro" id="IPR002347">
    <property type="entry name" value="SDR_fam"/>
</dbReference>
<dbReference type="PANTHER" id="PTHR42879">
    <property type="entry name" value="3-OXOACYL-(ACYL-CARRIER-PROTEIN) REDUCTASE"/>
    <property type="match status" value="1"/>
</dbReference>
<keyword evidence="3" id="KW-1185">Reference proteome</keyword>
<dbReference type="Gene3D" id="3.40.50.720">
    <property type="entry name" value="NAD(P)-binding Rossmann-like Domain"/>
    <property type="match status" value="1"/>
</dbReference>
<comment type="caution">
    <text evidence="2">The sequence shown here is derived from an EMBL/GenBank/DDBJ whole genome shotgun (WGS) entry which is preliminary data.</text>
</comment>
<accession>A0ABT4ARW7</accession>
<comment type="similarity">
    <text evidence="1">Belongs to the short-chain dehydrogenases/reductases (SDR) family.</text>
</comment>
<dbReference type="RefSeq" id="WP_267560780.1">
    <property type="nucleotide sequence ID" value="NZ_JAPNTZ010000001.1"/>
</dbReference>
<sequence>MKAVVGGASSGLGAAIARNLAAQGYDLLLWARNQERLSSVAQSLTGVKIETVAADASDPGAAEKVADAAGEADILVLNAGGPPPAPADKTDADEWRRALQLLTVTPIDLATRLLPGMRERGFGRIIAVLSSGVREPLPELSYSNSGRAALAAWLKTVGRTVAADGVTVNGVVPGRIDTERVAALDRAAATRTGKDEADVRAASIATIPAGRYGQPEEFASVVGFLASPASSYVTASLLSCDGGMMRSLT</sequence>
<name>A0ABT4ARW7_9ACTN</name>
<dbReference type="EMBL" id="JAPNTZ010000001">
    <property type="protein sequence ID" value="MCY1136985.1"/>
    <property type="molecule type" value="Genomic_DNA"/>
</dbReference>
<dbReference type="Proteomes" id="UP001151002">
    <property type="component" value="Unassembled WGS sequence"/>
</dbReference>
<dbReference type="Pfam" id="PF13561">
    <property type="entry name" value="adh_short_C2"/>
    <property type="match status" value="1"/>
</dbReference>
<dbReference type="InterPro" id="IPR036291">
    <property type="entry name" value="NAD(P)-bd_dom_sf"/>
</dbReference>
<evidence type="ECO:0000313" key="3">
    <source>
        <dbReference type="Proteomes" id="UP001151002"/>
    </source>
</evidence>
<evidence type="ECO:0000256" key="1">
    <source>
        <dbReference type="ARBA" id="ARBA00006484"/>
    </source>
</evidence>
<proteinExistence type="inferred from homology"/>
<evidence type="ECO:0000313" key="2">
    <source>
        <dbReference type="EMBL" id="MCY1136985.1"/>
    </source>
</evidence>
<gene>
    <name evidence="2" type="ORF">OWR29_03180</name>
</gene>
<dbReference type="SUPFAM" id="SSF51735">
    <property type="entry name" value="NAD(P)-binding Rossmann-fold domains"/>
    <property type="match status" value="1"/>
</dbReference>